<protein>
    <submittedName>
        <fullName evidence="6">Vitamin B12 import ATP-binding protein BtuD</fullName>
    </submittedName>
</protein>
<keyword evidence="4 6" id="KW-0067">ATP-binding</keyword>
<dbReference type="InterPro" id="IPR003439">
    <property type="entry name" value="ABC_transporter-like_ATP-bd"/>
</dbReference>
<evidence type="ECO:0000256" key="4">
    <source>
        <dbReference type="ARBA" id="ARBA00022840"/>
    </source>
</evidence>
<dbReference type="PANTHER" id="PTHR42711:SF5">
    <property type="entry name" value="ABC TRANSPORTER ATP-BINDING PROTEIN NATA"/>
    <property type="match status" value="1"/>
</dbReference>
<evidence type="ECO:0000313" key="6">
    <source>
        <dbReference type="EMBL" id="UYP44587.1"/>
    </source>
</evidence>
<accession>A0ABY6HQC6</accession>
<dbReference type="CDD" id="cd03230">
    <property type="entry name" value="ABC_DR_subfamily_A"/>
    <property type="match status" value="1"/>
</dbReference>
<dbReference type="InterPro" id="IPR027417">
    <property type="entry name" value="P-loop_NTPase"/>
</dbReference>
<evidence type="ECO:0000259" key="5">
    <source>
        <dbReference type="PROSITE" id="PS50893"/>
    </source>
</evidence>
<dbReference type="SUPFAM" id="SSF52540">
    <property type="entry name" value="P-loop containing nucleoside triphosphate hydrolases"/>
    <property type="match status" value="1"/>
</dbReference>
<dbReference type="Pfam" id="PF00005">
    <property type="entry name" value="ABC_tran"/>
    <property type="match status" value="1"/>
</dbReference>
<dbReference type="GO" id="GO:0005524">
    <property type="term" value="F:ATP binding"/>
    <property type="evidence" value="ECO:0007669"/>
    <property type="project" value="UniProtKB-KW"/>
</dbReference>
<dbReference type="PANTHER" id="PTHR42711">
    <property type="entry name" value="ABC TRANSPORTER ATP-BINDING PROTEIN"/>
    <property type="match status" value="1"/>
</dbReference>
<name>A0ABY6HQC6_9ARCH</name>
<keyword evidence="2" id="KW-0813">Transport</keyword>
<keyword evidence="3" id="KW-0547">Nucleotide-binding</keyword>
<evidence type="ECO:0000256" key="3">
    <source>
        <dbReference type="ARBA" id="ARBA00022741"/>
    </source>
</evidence>
<reference evidence="6" key="1">
    <citation type="submission" date="2022-09" db="EMBL/GenBank/DDBJ databases">
        <title>Actin cytoskeleton and complex cell architecture in an #Asgard archaeon.</title>
        <authorList>
            <person name="Ponce Toledo R.I."/>
            <person name="Schleper C."/>
            <person name="Rodrigues Oliveira T."/>
            <person name="Wollweber F."/>
            <person name="Xu J."/>
            <person name="Rittmann S."/>
            <person name="Klingl A."/>
            <person name="Pilhofer M."/>
        </authorList>
    </citation>
    <scope>NUCLEOTIDE SEQUENCE</scope>
    <source>
        <strain evidence="6">B-35</strain>
    </source>
</reference>
<comment type="similarity">
    <text evidence="1">Belongs to the ABC transporter superfamily.</text>
</comment>
<feature type="domain" description="ABC transporter" evidence="5">
    <location>
        <begin position="4"/>
        <end position="231"/>
    </location>
</feature>
<evidence type="ECO:0000313" key="7">
    <source>
        <dbReference type="Proteomes" id="UP001208689"/>
    </source>
</evidence>
<keyword evidence="7" id="KW-1185">Reference proteome</keyword>
<dbReference type="InterPro" id="IPR003593">
    <property type="entry name" value="AAA+_ATPase"/>
</dbReference>
<organism evidence="6 7">
    <name type="scientific">Candidatus Lokiarchaeum ossiferum</name>
    <dbReference type="NCBI Taxonomy" id="2951803"/>
    <lineage>
        <taxon>Archaea</taxon>
        <taxon>Promethearchaeati</taxon>
        <taxon>Promethearchaeota</taxon>
        <taxon>Promethearchaeia</taxon>
        <taxon>Promethearchaeales</taxon>
        <taxon>Promethearchaeaceae</taxon>
        <taxon>Candidatus Lokiarchaeum</taxon>
    </lineage>
</organism>
<dbReference type="InterPro" id="IPR050763">
    <property type="entry name" value="ABC_transporter_ATP-binding"/>
</dbReference>
<dbReference type="Proteomes" id="UP001208689">
    <property type="component" value="Chromosome"/>
</dbReference>
<gene>
    <name evidence="6" type="ORF">NEF87_000872</name>
</gene>
<evidence type="ECO:0000256" key="1">
    <source>
        <dbReference type="ARBA" id="ARBA00005417"/>
    </source>
</evidence>
<evidence type="ECO:0000256" key="2">
    <source>
        <dbReference type="ARBA" id="ARBA00022448"/>
    </source>
</evidence>
<dbReference type="Gene3D" id="3.40.50.300">
    <property type="entry name" value="P-loop containing nucleotide triphosphate hydrolases"/>
    <property type="match status" value="1"/>
</dbReference>
<dbReference type="EMBL" id="CP104013">
    <property type="protein sequence ID" value="UYP44587.1"/>
    <property type="molecule type" value="Genomic_DNA"/>
</dbReference>
<dbReference type="SMART" id="SM00382">
    <property type="entry name" value="AAA"/>
    <property type="match status" value="1"/>
</dbReference>
<dbReference type="PROSITE" id="PS50893">
    <property type="entry name" value="ABC_TRANSPORTER_2"/>
    <property type="match status" value="1"/>
</dbReference>
<sequence>MSIIDCKNLSKFYGKQRGIENLNLEVKKGEIFGFLGPNGAGKTTTIRVLLGFLHKTSGDGSVLGLDITKESIEIRKKIAYLPGELGLYTEMTGRQNLKYLLSLYDVDVEWETIEKLAKRLNFDMDKKVRDLSKGNKQKIGNILVLAPDVELYILDEPTSGLDPLMQIEFYKILHERQQETGATVFLSSHLLPEVEKVADRVGIIRDGRLVEVASISELKKLALKRIELYSNSPEIIADKLPVEFVRSLSIKDSHLSFVCSTANLPIILQNLSNASFDDLNITSPALEDIFMKYYMKDQELGKEA</sequence>
<proteinExistence type="inferred from homology"/>